<reference evidence="1" key="1">
    <citation type="journal article" date="2014" name="Front. Microbiol.">
        <title>High frequency of phylogenetically diverse reductive dehalogenase-homologous genes in deep subseafloor sedimentary metagenomes.</title>
        <authorList>
            <person name="Kawai M."/>
            <person name="Futagami T."/>
            <person name="Toyoda A."/>
            <person name="Takaki Y."/>
            <person name="Nishi S."/>
            <person name="Hori S."/>
            <person name="Arai W."/>
            <person name="Tsubouchi T."/>
            <person name="Morono Y."/>
            <person name="Uchiyama I."/>
            <person name="Ito T."/>
            <person name="Fujiyama A."/>
            <person name="Inagaki F."/>
            <person name="Takami H."/>
        </authorList>
    </citation>
    <scope>NUCLEOTIDE SEQUENCE</scope>
    <source>
        <strain evidence="1">Expedition CK06-06</strain>
    </source>
</reference>
<evidence type="ECO:0000313" key="1">
    <source>
        <dbReference type="EMBL" id="GAG55526.1"/>
    </source>
</evidence>
<dbReference type="EMBL" id="BART01007268">
    <property type="protein sequence ID" value="GAG55526.1"/>
    <property type="molecule type" value="Genomic_DNA"/>
</dbReference>
<organism evidence="1">
    <name type="scientific">marine sediment metagenome</name>
    <dbReference type="NCBI Taxonomy" id="412755"/>
    <lineage>
        <taxon>unclassified sequences</taxon>
        <taxon>metagenomes</taxon>
        <taxon>ecological metagenomes</taxon>
    </lineage>
</organism>
<proteinExistence type="predicted"/>
<sequence>NQFPDQVWLLEGYTGTHTGSDDVSVLTDSTQDWETNELVGFMVYNKTDGSSGSVISNTDTTITAVLTGGTEHDWDEGDEYIIQKPNKKPIRFTNFTVIDPANIGSFQFYADIAEKYIIALVGQAQLTQFTTDALTTELTNEQAEVVCLKAGIMTNI</sequence>
<protein>
    <submittedName>
        <fullName evidence="1">Uncharacterized protein</fullName>
    </submittedName>
</protein>
<accession>X1A5P5</accession>
<gene>
    <name evidence="1" type="ORF">S01H4_16565</name>
</gene>
<comment type="caution">
    <text evidence="1">The sequence shown here is derived from an EMBL/GenBank/DDBJ whole genome shotgun (WGS) entry which is preliminary data.</text>
</comment>
<name>X1A5P5_9ZZZZ</name>
<feature type="non-terminal residue" evidence="1">
    <location>
        <position position="1"/>
    </location>
</feature>
<dbReference type="AlphaFoldDB" id="X1A5P5"/>